<dbReference type="EMBL" id="JAVNWW010000001">
    <property type="protein sequence ID" value="MDU0808440.1"/>
    <property type="molecule type" value="Genomic_DNA"/>
</dbReference>
<evidence type="ECO:0000313" key="3">
    <source>
        <dbReference type="Proteomes" id="UP001249959"/>
    </source>
</evidence>
<organism evidence="2 3">
    <name type="scientific">Aquirufa regiilacus</name>
    <dbReference type="NCBI Taxonomy" id="3024868"/>
    <lineage>
        <taxon>Bacteria</taxon>
        <taxon>Pseudomonadati</taxon>
        <taxon>Bacteroidota</taxon>
        <taxon>Cytophagia</taxon>
        <taxon>Cytophagales</taxon>
        <taxon>Flectobacillaceae</taxon>
        <taxon>Aquirufa</taxon>
    </lineage>
</organism>
<keyword evidence="1" id="KW-0732">Signal</keyword>
<proteinExistence type="predicted"/>
<sequence length="170" mass="19223">MKKLVLVFLTISAFASAQSTLISKEGNTETGFNSGYSLEKSPNSKWVLNSIKALESMDTVSYKSFYASDVKFHDNLEEKNLTQNVAFLTALKVNGISVKFEKVAPIWEYVHQTKNMKEANHYVISYQYAQLTKGEKVIKVLISAVDLMKDGKIKEEWLVYDTTGVMSLFK</sequence>
<dbReference type="InterPro" id="IPR032710">
    <property type="entry name" value="NTF2-like_dom_sf"/>
</dbReference>
<dbReference type="SUPFAM" id="SSF54427">
    <property type="entry name" value="NTF2-like"/>
    <property type="match status" value="1"/>
</dbReference>
<gene>
    <name evidence="2" type="ORF">PQG45_05255</name>
</gene>
<dbReference type="Gene3D" id="3.10.450.50">
    <property type="match status" value="1"/>
</dbReference>
<protein>
    <recommendedName>
        <fullName evidence="4">Nuclear transport factor 2 family protein</fullName>
    </recommendedName>
</protein>
<evidence type="ECO:0000313" key="2">
    <source>
        <dbReference type="EMBL" id="MDU0808440.1"/>
    </source>
</evidence>
<evidence type="ECO:0000256" key="1">
    <source>
        <dbReference type="SAM" id="SignalP"/>
    </source>
</evidence>
<reference evidence="2 3" key="1">
    <citation type="submission" date="2023-09" db="EMBL/GenBank/DDBJ databases">
        <title>Aquirufa genomes.</title>
        <authorList>
            <person name="Pitt A."/>
        </authorList>
    </citation>
    <scope>NUCLEOTIDE SEQUENCE [LARGE SCALE GENOMIC DNA]</scope>
    <source>
        <strain evidence="2 3">LEOWEIH-7C</strain>
    </source>
</reference>
<accession>A0ABU3TRJ8</accession>
<dbReference type="RefSeq" id="WP_315575158.1">
    <property type="nucleotide sequence ID" value="NZ_JARDXH010000002.1"/>
</dbReference>
<evidence type="ECO:0008006" key="4">
    <source>
        <dbReference type="Google" id="ProtNLM"/>
    </source>
</evidence>
<keyword evidence="3" id="KW-1185">Reference proteome</keyword>
<feature type="signal peptide" evidence="1">
    <location>
        <begin position="1"/>
        <end position="17"/>
    </location>
</feature>
<feature type="chain" id="PRO_5045253565" description="Nuclear transport factor 2 family protein" evidence="1">
    <location>
        <begin position="18"/>
        <end position="170"/>
    </location>
</feature>
<comment type="caution">
    <text evidence="2">The sequence shown here is derived from an EMBL/GenBank/DDBJ whole genome shotgun (WGS) entry which is preliminary data.</text>
</comment>
<name>A0ABU3TRJ8_9BACT</name>
<dbReference type="Proteomes" id="UP001249959">
    <property type="component" value="Unassembled WGS sequence"/>
</dbReference>